<comment type="caution">
    <text evidence="3">The sequence shown here is derived from an EMBL/GenBank/DDBJ whole genome shotgun (WGS) entry which is preliminary data.</text>
</comment>
<keyword evidence="4" id="KW-1185">Reference proteome</keyword>
<feature type="coiled-coil region" evidence="1">
    <location>
        <begin position="391"/>
        <end position="418"/>
    </location>
</feature>
<dbReference type="InterPro" id="IPR000488">
    <property type="entry name" value="Death_dom"/>
</dbReference>
<dbReference type="PROSITE" id="PS50017">
    <property type="entry name" value="DEATH_DOMAIN"/>
    <property type="match status" value="1"/>
</dbReference>
<dbReference type="GO" id="GO:0007165">
    <property type="term" value="P:signal transduction"/>
    <property type="evidence" value="ECO:0007669"/>
    <property type="project" value="InterPro"/>
</dbReference>
<evidence type="ECO:0000313" key="3">
    <source>
        <dbReference type="EMBL" id="KAK7087491.1"/>
    </source>
</evidence>
<reference evidence="3 4" key="1">
    <citation type="submission" date="2024-02" db="EMBL/GenBank/DDBJ databases">
        <title>Chromosome-scale genome assembly of the rough periwinkle Littorina saxatilis.</title>
        <authorList>
            <person name="De Jode A."/>
            <person name="Faria R."/>
            <person name="Formenti G."/>
            <person name="Sims Y."/>
            <person name="Smith T.P."/>
            <person name="Tracey A."/>
            <person name="Wood J.M.D."/>
            <person name="Zagrodzka Z.B."/>
            <person name="Johannesson K."/>
            <person name="Butlin R.K."/>
            <person name="Leder E.H."/>
        </authorList>
    </citation>
    <scope>NUCLEOTIDE SEQUENCE [LARGE SCALE GENOMIC DNA]</scope>
    <source>
        <strain evidence="3">Snail1</strain>
        <tissue evidence="3">Muscle</tissue>
    </source>
</reference>
<organism evidence="3 4">
    <name type="scientific">Littorina saxatilis</name>
    <dbReference type="NCBI Taxonomy" id="31220"/>
    <lineage>
        <taxon>Eukaryota</taxon>
        <taxon>Metazoa</taxon>
        <taxon>Spiralia</taxon>
        <taxon>Lophotrochozoa</taxon>
        <taxon>Mollusca</taxon>
        <taxon>Gastropoda</taxon>
        <taxon>Caenogastropoda</taxon>
        <taxon>Littorinimorpha</taxon>
        <taxon>Littorinoidea</taxon>
        <taxon>Littorinidae</taxon>
        <taxon>Littorina</taxon>
    </lineage>
</organism>
<accession>A0AAN9AIC7</accession>
<protein>
    <recommendedName>
        <fullName evidence="2">Death domain-containing protein</fullName>
    </recommendedName>
</protein>
<keyword evidence="1" id="KW-0175">Coiled coil</keyword>
<evidence type="ECO:0000259" key="2">
    <source>
        <dbReference type="PROSITE" id="PS50017"/>
    </source>
</evidence>
<feature type="domain" description="Death" evidence="2">
    <location>
        <begin position="448"/>
        <end position="542"/>
    </location>
</feature>
<gene>
    <name evidence="3" type="ORF">V1264_021534</name>
</gene>
<dbReference type="InterPro" id="IPR011029">
    <property type="entry name" value="DEATH-like_dom_sf"/>
</dbReference>
<dbReference type="AlphaFoldDB" id="A0AAN9AIC7"/>
<evidence type="ECO:0000256" key="1">
    <source>
        <dbReference type="SAM" id="Coils"/>
    </source>
</evidence>
<dbReference type="EMBL" id="JBAMIC010004070">
    <property type="protein sequence ID" value="KAK7087491.1"/>
    <property type="molecule type" value="Genomic_DNA"/>
</dbReference>
<dbReference type="Proteomes" id="UP001374579">
    <property type="component" value="Unassembled WGS sequence"/>
</dbReference>
<sequence length="546" mass="63658">MKKSFQQEPALPEKILPPPISLEAERRKAMMLIHSVEKEIVSYREKYFRRPRNHFSIDSVDLIHFVLEKAETRKLPKTHEDFRPHYEKAREAAVILYARDVPHMDAALERAVHFEELVANASQKLREALEDHIGRYCHSFSAEAGTNEIRCVQEYENNITRWRGVIKDSFALLDDVLKSIKDAGPTFENYVLNYDKVLHYMHLALEVFPRIYNPLKDWVTADEAYARKLQDEANDILRRKVQVTEDTRRSLMRSDDMKGKVNRTHHQTTKLREKLVRSMEQRRFCRRQEMVLVDSGTKLESEIETKKRELDACLQEYYTRQYNSENLYKRIMAKATGQQAELGKLEKRLDAVRLNMDKVRKERYSVQKEVHKFQALFDRSNRAGGLAYVDAEGKSRELRDLQDENKTMAEKLAALRTIRAIKINPGTVKKIHAEGFSPGRKLSVFDPFEEAFRVTAADIGQDWAFLYNKLPFTPERDMNTRSHDIQVIDLGSQKQDIGLRGAAVRSLEKWKRLSQNASINALVRTLKSIKKQAVANKIEEKINVVR</sequence>
<name>A0AAN9AIC7_9CAEN</name>
<evidence type="ECO:0000313" key="4">
    <source>
        <dbReference type="Proteomes" id="UP001374579"/>
    </source>
</evidence>
<dbReference type="Gene3D" id="1.10.533.10">
    <property type="entry name" value="Death Domain, Fas"/>
    <property type="match status" value="1"/>
</dbReference>
<dbReference type="CDD" id="cd01670">
    <property type="entry name" value="Death"/>
    <property type="match status" value="1"/>
</dbReference>
<proteinExistence type="predicted"/>